<protein>
    <submittedName>
        <fullName evidence="3">DUF3040 domain-containing protein</fullName>
    </submittedName>
</protein>
<accession>A0A4R8UGP4</accession>
<dbReference type="AlphaFoldDB" id="A0A4R8UGP4"/>
<keyword evidence="4" id="KW-1185">Reference proteome</keyword>
<dbReference type="Proteomes" id="UP000297866">
    <property type="component" value="Unassembled WGS sequence"/>
</dbReference>
<name>A0A4R8UGP4_9MICO</name>
<feature type="compositionally biased region" description="Low complexity" evidence="1">
    <location>
        <begin position="98"/>
        <end position="107"/>
    </location>
</feature>
<evidence type="ECO:0000256" key="1">
    <source>
        <dbReference type="SAM" id="MobiDB-lite"/>
    </source>
</evidence>
<comment type="caution">
    <text evidence="3">The sequence shown here is derived from an EMBL/GenBank/DDBJ whole genome shotgun (WGS) entry which is preliminary data.</text>
</comment>
<feature type="region of interest" description="Disordered" evidence="1">
    <location>
        <begin position="88"/>
        <end position="132"/>
    </location>
</feature>
<keyword evidence="2" id="KW-1133">Transmembrane helix</keyword>
<keyword evidence="2" id="KW-0812">Transmembrane</keyword>
<feature type="compositionally biased region" description="Basic and acidic residues" evidence="1">
    <location>
        <begin position="116"/>
        <end position="132"/>
    </location>
</feature>
<sequence length="132" mass="14145">MPLSEQEQRLLEEMERSLYHNDVDFVSTVGVTRLRPNYRSVVLGVLLAVAGIAALIAGVALQQLWLGVLGFIIMFAGVLIAITPGGNVRGGSGGGSRGATAGRPGPGQRTGANKGFMDRLNDRWDRRQDGQR</sequence>
<gene>
    <name evidence="3" type="ORF">E3O23_07515</name>
</gene>
<feature type="transmembrane region" description="Helical" evidence="2">
    <location>
        <begin position="64"/>
        <end position="82"/>
    </location>
</feature>
<dbReference type="EMBL" id="SOEZ01000038">
    <property type="protein sequence ID" value="TFB52020.1"/>
    <property type="molecule type" value="Genomic_DNA"/>
</dbReference>
<organism evidence="3 4">
    <name type="scientific">Cryobacterium tagatosivorans</name>
    <dbReference type="NCBI Taxonomy" id="1259199"/>
    <lineage>
        <taxon>Bacteria</taxon>
        <taxon>Bacillati</taxon>
        <taxon>Actinomycetota</taxon>
        <taxon>Actinomycetes</taxon>
        <taxon>Micrococcales</taxon>
        <taxon>Microbacteriaceae</taxon>
        <taxon>Cryobacterium</taxon>
    </lineage>
</organism>
<dbReference type="RefSeq" id="WP_134489686.1">
    <property type="nucleotide sequence ID" value="NZ_SOEZ01000038.1"/>
</dbReference>
<dbReference type="Pfam" id="PF11239">
    <property type="entry name" value="DUF3040"/>
    <property type="match status" value="1"/>
</dbReference>
<keyword evidence="2" id="KW-0472">Membrane</keyword>
<dbReference type="InterPro" id="IPR021401">
    <property type="entry name" value="DUF3040"/>
</dbReference>
<feature type="transmembrane region" description="Helical" evidence="2">
    <location>
        <begin position="41"/>
        <end position="58"/>
    </location>
</feature>
<evidence type="ECO:0000313" key="3">
    <source>
        <dbReference type="EMBL" id="TFB52020.1"/>
    </source>
</evidence>
<evidence type="ECO:0000313" key="4">
    <source>
        <dbReference type="Proteomes" id="UP000297866"/>
    </source>
</evidence>
<reference evidence="3 4" key="1">
    <citation type="submission" date="2019-03" db="EMBL/GenBank/DDBJ databases">
        <title>Genomics of glacier-inhabiting Cryobacterium strains.</title>
        <authorList>
            <person name="Liu Q."/>
            <person name="Xin Y.-H."/>
        </authorList>
    </citation>
    <scope>NUCLEOTIDE SEQUENCE [LARGE SCALE GENOMIC DNA]</scope>
    <source>
        <strain evidence="3 4">Sr47</strain>
    </source>
</reference>
<proteinExistence type="predicted"/>
<evidence type="ECO:0000256" key="2">
    <source>
        <dbReference type="SAM" id="Phobius"/>
    </source>
</evidence>
<feature type="compositionally biased region" description="Gly residues" evidence="1">
    <location>
        <begin position="88"/>
        <end position="97"/>
    </location>
</feature>